<protein>
    <submittedName>
        <fullName evidence="1">Uncharacterized protein</fullName>
    </submittedName>
</protein>
<sequence length="91" mass="10171">MGNRRFGALMCIFTVGSSENQRFISCICYIFCDMTHPSITRAKFQKRSTYLNGAISFQKGDSLHLIQASIFAYPVESAAQLAQLSTRSSYS</sequence>
<evidence type="ECO:0000313" key="2">
    <source>
        <dbReference type="Proteomes" id="UP000190648"/>
    </source>
</evidence>
<accession>A0A1V4K0Q1</accession>
<organism evidence="1 2">
    <name type="scientific">Patagioenas fasciata monilis</name>
    <dbReference type="NCBI Taxonomy" id="372326"/>
    <lineage>
        <taxon>Eukaryota</taxon>
        <taxon>Metazoa</taxon>
        <taxon>Chordata</taxon>
        <taxon>Craniata</taxon>
        <taxon>Vertebrata</taxon>
        <taxon>Euteleostomi</taxon>
        <taxon>Archelosauria</taxon>
        <taxon>Archosauria</taxon>
        <taxon>Dinosauria</taxon>
        <taxon>Saurischia</taxon>
        <taxon>Theropoda</taxon>
        <taxon>Coelurosauria</taxon>
        <taxon>Aves</taxon>
        <taxon>Neognathae</taxon>
        <taxon>Neoaves</taxon>
        <taxon>Columbimorphae</taxon>
        <taxon>Columbiformes</taxon>
        <taxon>Columbidae</taxon>
        <taxon>Patagioenas</taxon>
    </lineage>
</organism>
<keyword evidence="2" id="KW-1185">Reference proteome</keyword>
<dbReference type="AlphaFoldDB" id="A0A1V4K0Q1"/>
<evidence type="ECO:0000313" key="1">
    <source>
        <dbReference type="EMBL" id="OPJ77945.1"/>
    </source>
</evidence>
<reference evidence="1 2" key="1">
    <citation type="submission" date="2016-02" db="EMBL/GenBank/DDBJ databases">
        <title>Band-tailed pigeon sequencing and assembly.</title>
        <authorList>
            <person name="Soares A.E."/>
            <person name="Novak B.J."/>
            <person name="Rice E.S."/>
            <person name="O'Connell B."/>
            <person name="Chang D."/>
            <person name="Weber S."/>
            <person name="Shapiro B."/>
        </authorList>
    </citation>
    <scope>NUCLEOTIDE SEQUENCE [LARGE SCALE GENOMIC DNA]</scope>
    <source>
        <strain evidence="1">BTP2013</strain>
        <tissue evidence="1">Blood</tissue>
    </source>
</reference>
<dbReference type="EMBL" id="LSYS01005191">
    <property type="protein sequence ID" value="OPJ77945.1"/>
    <property type="molecule type" value="Genomic_DNA"/>
</dbReference>
<comment type="caution">
    <text evidence="1">The sequence shown here is derived from an EMBL/GenBank/DDBJ whole genome shotgun (WGS) entry which is preliminary data.</text>
</comment>
<gene>
    <name evidence="1" type="ORF">AV530_014964</name>
</gene>
<dbReference type="Proteomes" id="UP000190648">
    <property type="component" value="Unassembled WGS sequence"/>
</dbReference>
<name>A0A1V4K0Q1_PATFA</name>
<proteinExistence type="predicted"/>